<dbReference type="EMBL" id="VSSQ01048298">
    <property type="protein sequence ID" value="MPN02354.1"/>
    <property type="molecule type" value="Genomic_DNA"/>
</dbReference>
<comment type="caution">
    <text evidence="1">The sequence shown here is derived from an EMBL/GenBank/DDBJ whole genome shotgun (WGS) entry which is preliminary data.</text>
</comment>
<name>A0A645ENY7_9ZZZZ</name>
<dbReference type="AlphaFoldDB" id="A0A645ENY7"/>
<protein>
    <submittedName>
        <fullName evidence="1">Uncharacterized protein</fullName>
    </submittedName>
</protein>
<organism evidence="1">
    <name type="scientific">bioreactor metagenome</name>
    <dbReference type="NCBI Taxonomy" id="1076179"/>
    <lineage>
        <taxon>unclassified sequences</taxon>
        <taxon>metagenomes</taxon>
        <taxon>ecological metagenomes</taxon>
    </lineage>
</organism>
<gene>
    <name evidence="1" type="ORF">SDC9_149570</name>
</gene>
<reference evidence="1" key="1">
    <citation type="submission" date="2019-08" db="EMBL/GenBank/DDBJ databases">
        <authorList>
            <person name="Kucharzyk K."/>
            <person name="Murdoch R.W."/>
            <person name="Higgins S."/>
            <person name="Loffler F."/>
        </authorList>
    </citation>
    <scope>NUCLEOTIDE SEQUENCE</scope>
</reference>
<proteinExistence type="predicted"/>
<accession>A0A645ENY7</accession>
<evidence type="ECO:0000313" key="1">
    <source>
        <dbReference type="EMBL" id="MPN02354.1"/>
    </source>
</evidence>
<sequence>MEGVQRVIFRQRFDGTGEQPEFKVQYFARFHRIGQTDFQISLIVGLDDRANLFGFGFPIMTAFGEKGEAFFLIA</sequence>